<feature type="region of interest" description="Disordered" evidence="2">
    <location>
        <begin position="909"/>
        <end position="1237"/>
    </location>
</feature>
<feature type="transmembrane region" description="Helical" evidence="3">
    <location>
        <begin position="329"/>
        <end position="350"/>
    </location>
</feature>
<evidence type="ECO:0000256" key="3">
    <source>
        <dbReference type="SAM" id="Phobius"/>
    </source>
</evidence>
<feature type="region of interest" description="Disordered" evidence="2">
    <location>
        <begin position="427"/>
        <end position="451"/>
    </location>
</feature>
<keyword evidence="3" id="KW-1133">Transmembrane helix</keyword>
<feature type="compositionally biased region" description="Basic and acidic residues" evidence="2">
    <location>
        <begin position="1251"/>
        <end position="1265"/>
    </location>
</feature>
<reference evidence="4" key="1">
    <citation type="submission" date="2021-12" db="EMBL/GenBank/DDBJ databases">
        <title>Enterovibrio ZSDZ35 sp. nov. and Enterovibrio ZSDZ42 sp. nov., isolated from coastal seawater in Qingdao.</title>
        <authorList>
            <person name="Zhang P."/>
        </authorList>
    </citation>
    <scope>NUCLEOTIDE SEQUENCE</scope>
    <source>
        <strain evidence="4">ZSDZ42</strain>
    </source>
</reference>
<keyword evidence="5" id="KW-1185">Reference proteome</keyword>
<keyword evidence="3" id="KW-0472">Membrane</keyword>
<feature type="compositionally biased region" description="Acidic residues" evidence="2">
    <location>
        <begin position="1171"/>
        <end position="1183"/>
    </location>
</feature>
<dbReference type="NCBIfam" id="TIGR03504">
    <property type="entry name" value="FimV_Cterm"/>
    <property type="match status" value="1"/>
</dbReference>
<protein>
    <recommendedName>
        <fullName evidence="6">Pilus assembly protein FimV</fullName>
    </recommendedName>
</protein>
<feature type="region of interest" description="Disordered" evidence="2">
    <location>
        <begin position="581"/>
        <end position="634"/>
    </location>
</feature>
<feature type="compositionally biased region" description="Acidic residues" evidence="2">
    <location>
        <begin position="583"/>
        <end position="602"/>
    </location>
</feature>
<dbReference type="Proteomes" id="UP001149400">
    <property type="component" value="Unassembled WGS sequence"/>
</dbReference>
<feature type="region of interest" description="Disordered" evidence="2">
    <location>
        <begin position="1327"/>
        <end position="1390"/>
    </location>
</feature>
<keyword evidence="3" id="KW-0812">Transmembrane</keyword>
<feature type="compositionally biased region" description="Acidic residues" evidence="2">
    <location>
        <begin position="968"/>
        <end position="989"/>
    </location>
</feature>
<gene>
    <name evidence="4" type="ORF">LRP50_04580</name>
</gene>
<dbReference type="EMBL" id="JAJUBC010000004">
    <property type="protein sequence ID" value="MDD1792401.1"/>
    <property type="molecule type" value="Genomic_DNA"/>
</dbReference>
<feature type="region of interest" description="Disordered" evidence="2">
    <location>
        <begin position="161"/>
        <end position="227"/>
    </location>
</feature>
<evidence type="ECO:0000256" key="1">
    <source>
        <dbReference type="SAM" id="Coils"/>
    </source>
</evidence>
<evidence type="ECO:0000313" key="4">
    <source>
        <dbReference type="EMBL" id="MDD1792401.1"/>
    </source>
</evidence>
<dbReference type="Gene3D" id="1.20.5.340">
    <property type="match status" value="1"/>
</dbReference>
<accession>A0ABT5QXZ2</accession>
<feature type="compositionally biased region" description="Low complexity" evidence="2">
    <location>
        <begin position="176"/>
        <end position="188"/>
    </location>
</feature>
<dbReference type="RefSeq" id="WP_274163317.1">
    <property type="nucleotide sequence ID" value="NZ_JAJUBC010000004.1"/>
</dbReference>
<feature type="region of interest" description="Disordered" evidence="2">
    <location>
        <begin position="844"/>
        <end position="896"/>
    </location>
</feature>
<organism evidence="4 5">
    <name type="scientific">Enterovibrio gelatinilyticus</name>
    <dbReference type="NCBI Taxonomy" id="2899819"/>
    <lineage>
        <taxon>Bacteria</taxon>
        <taxon>Pseudomonadati</taxon>
        <taxon>Pseudomonadota</taxon>
        <taxon>Gammaproteobacteria</taxon>
        <taxon>Vibrionales</taxon>
        <taxon>Vibrionaceae</taxon>
        <taxon>Enterovibrio</taxon>
    </lineage>
</organism>
<sequence length="1525" mass="165132">MRAVSDADFYNTMKQTLFSSQASRRFGKLLAVSTLLLSLAATFSVHSAIRILGPVDESPAPSTVTPLSQANQTASTANRRQSVGPTRDNDTLWSIAKRNQPNTAVSVYQTVGAIFRLNPNAFEDQNIHGLIPGSTLLMPTLTEIRRESTDDVAQRLQIDQRRKDAQRGINRQPLSQQAAATAQQPAQPEMTASSEKAKPVKAPEKMTKPDVPKKPEMADMDASSKSDMAMEDGDGMGADMTPPKPNMGSVQDQIDESDLQMGKLVESNHILKIRLAEVQNELSVLKEQMTGDEALTEEIKSFLEAQKMRQAQMEMKEPSFIESLMASPLMLATVAIIPALLVIGTAAFIIMRRRKKDDDIEEPEGLDGEEPDLPVIMVPDVEGDDDELVLEDDELEVTDDTDADDLFGDEGIFDSELDDINLSDSLELSDEPTESGLDIDGDSDFGTDTDLDAMLDDDFSASTELNVEASTDGAIGLEDMERALDEMASQPEESELSPDEALAAMWEQSLSGGDDADVDDIDALLNATQSADDEPAANEPAANEQSAADDAIAEAEAAFAAAAAEDDDADITNEALFDKVLDDEPEVDLSQDINLSDDDLDDILNQAQAEEKPNENPEDDSLEEDSLEEDSLEEDSTALLDEFLDEAVNVDDIDNILSETGSDNDVQLDGTDALLDELLDDDALDEDGNPIEPQEADDTDLLSIDADIDTDDISDTDALLDEFVGDDEDLLDETALLDEAIDDDDLLEDLVGEPSDDENVDLGDTDVLLDELVADDDDIEDESALLEEASDDDLLGDELISLDDDLALDDEEIQATDDADSAVIDENVLQPSIEEEALEELAENDVEDAVDGVNADAEDIEQAQESESDAEASESDMDLLDSLLDDGESATDIEAVPAFDASLDSLEALDAEEKEIPEATQSDIDLLDSLLGQDDEASASSELDAAEPTEISSSDEQPLTGDDNLAGDADESVEEEPVVSSEDEADLDDAFAAIESMPDELNEAPTQDDAETSFEELETEDIVTEPFAGGDTGVEGLEQQEAETEEAEAEQEAEGKEVEAQEVEAQEINAQEIKAEHLEEQLTAEHVQDDASEETSEEAAFEEDAPLDLSSLPEYDEEAALADSDFEEIEPGEPVEAGKEDSSFDLSDLPEYTEEDAAVDFDTPSAIEPESVADTELEESAIEAAEKEEPEPKETAGQQVDTSELDEEAEESTFTATENNTLAFPPVDPISLDDLGEFDEDDALGAALDEQRELDEAVPESERSHFSQASAAVSQAPYRATELNDIAELEDDAHQVAGLNMEALLSEPLDDDQMGLGDFQTMTAETAEADEANDVLTSLDAADDVEDQDESFHLDDELEESDDLDIPDDESGIWHAEQTPEPELESEDWSQQPEILGDEIKSMDLEADLEGLLEDAESELVEATSTGDGFISIDELMKDDGVPQADPDSVTMDLDVGLEDFPDVLSDIQPVDVDSNGEAATNMDLAKAYLEMNDIDGAIQLLEQVMQGDDSTLKEEARVMIEKLH</sequence>
<feature type="compositionally biased region" description="Basic and acidic residues" evidence="2">
    <location>
        <begin position="195"/>
        <end position="217"/>
    </location>
</feature>
<feature type="compositionally biased region" description="Low complexity" evidence="2">
    <location>
        <begin position="1212"/>
        <end position="1221"/>
    </location>
</feature>
<feature type="compositionally biased region" description="Acidic residues" evidence="2">
    <location>
        <begin position="1038"/>
        <end position="1052"/>
    </location>
</feature>
<feature type="region of interest" description="Disordered" evidence="2">
    <location>
        <begin position="1251"/>
        <end position="1275"/>
    </location>
</feature>
<feature type="coiled-coil region" evidence="1">
    <location>
        <begin position="268"/>
        <end position="295"/>
    </location>
</feature>
<proteinExistence type="predicted"/>
<dbReference type="InterPro" id="IPR020011">
    <property type="entry name" value="FimV_C"/>
</dbReference>
<comment type="caution">
    <text evidence="4">The sequence shown here is derived from an EMBL/GenBank/DDBJ whole genome shotgun (WGS) entry which is preliminary data.</text>
</comment>
<evidence type="ECO:0008006" key="6">
    <source>
        <dbReference type="Google" id="ProtNLM"/>
    </source>
</evidence>
<name>A0ABT5QXZ2_9GAMM</name>
<feature type="compositionally biased region" description="Acidic residues" evidence="2">
    <location>
        <begin position="1090"/>
        <end position="1106"/>
    </location>
</feature>
<feature type="compositionally biased region" description="Low complexity" evidence="2">
    <location>
        <begin position="537"/>
        <end position="551"/>
    </location>
</feature>
<feature type="compositionally biased region" description="Polar residues" evidence="2">
    <location>
        <begin position="60"/>
        <end position="84"/>
    </location>
</feature>
<keyword evidence="1" id="KW-0175">Coiled coil</keyword>
<feature type="compositionally biased region" description="Basic and acidic residues" evidence="2">
    <location>
        <begin position="1184"/>
        <end position="1194"/>
    </location>
</feature>
<feature type="compositionally biased region" description="Acidic residues" evidence="2">
    <location>
        <begin position="1356"/>
        <end position="1371"/>
    </location>
</feature>
<evidence type="ECO:0000313" key="5">
    <source>
        <dbReference type="Proteomes" id="UP001149400"/>
    </source>
</evidence>
<feature type="compositionally biased region" description="Acidic residues" evidence="2">
    <location>
        <begin position="997"/>
        <end position="1023"/>
    </location>
</feature>
<evidence type="ECO:0000256" key="2">
    <source>
        <dbReference type="SAM" id="MobiDB-lite"/>
    </source>
</evidence>
<feature type="compositionally biased region" description="Acidic residues" evidence="2">
    <location>
        <begin position="844"/>
        <end position="891"/>
    </location>
</feature>
<feature type="region of interest" description="Disordered" evidence="2">
    <location>
        <begin position="483"/>
        <end position="551"/>
    </location>
</feature>
<feature type="region of interest" description="Disordered" evidence="2">
    <location>
        <begin position="58"/>
        <end position="89"/>
    </location>
</feature>
<dbReference type="InterPro" id="IPR020012">
    <property type="entry name" value="LysM_FimV"/>
</dbReference>
<feature type="compositionally biased region" description="Acidic residues" evidence="2">
    <location>
        <begin position="1114"/>
        <end position="1133"/>
    </location>
</feature>
<dbReference type="NCBIfam" id="TIGR03505">
    <property type="entry name" value="FimV_core"/>
    <property type="match status" value="1"/>
</dbReference>
<feature type="compositionally biased region" description="Acidic residues" evidence="2">
    <location>
        <begin position="616"/>
        <end position="634"/>
    </location>
</feature>